<dbReference type="EMBL" id="JASNGB010000001">
    <property type="protein sequence ID" value="MDL2342589.1"/>
    <property type="molecule type" value="Genomic_DNA"/>
</dbReference>
<keyword evidence="2" id="KW-1185">Reference proteome</keyword>
<evidence type="ECO:0000313" key="1">
    <source>
        <dbReference type="EMBL" id="MDL2342589.1"/>
    </source>
</evidence>
<comment type="caution">
    <text evidence="1">The sequence shown here is derived from an EMBL/GenBank/DDBJ whole genome shotgun (WGS) entry which is preliminary data.</text>
</comment>
<dbReference type="Proteomes" id="UP001302059">
    <property type="component" value="Unassembled WGS sequence"/>
</dbReference>
<organism evidence="1 2">
    <name type="scientific">Deinococcus rhizophilus</name>
    <dbReference type="NCBI Taxonomy" id="3049544"/>
    <lineage>
        <taxon>Bacteria</taxon>
        <taxon>Thermotogati</taxon>
        <taxon>Deinococcota</taxon>
        <taxon>Deinococci</taxon>
        <taxon>Deinococcales</taxon>
        <taxon>Deinococcaceae</taxon>
        <taxon>Deinococcus</taxon>
    </lineage>
</organism>
<gene>
    <name evidence="1" type="ORF">QOL99_00300</name>
</gene>
<proteinExistence type="predicted"/>
<evidence type="ECO:0000313" key="2">
    <source>
        <dbReference type="Proteomes" id="UP001302059"/>
    </source>
</evidence>
<reference evidence="1 2" key="1">
    <citation type="submission" date="2023-05" db="EMBL/GenBank/DDBJ databases">
        <authorList>
            <person name="Gao F."/>
        </authorList>
    </citation>
    <scope>NUCLEOTIDE SEQUENCE [LARGE SCALE GENOMIC DNA]</scope>
    <source>
        <strain evidence="1 2">MIMF12</strain>
    </source>
</reference>
<accession>A0ABT7JFZ4</accession>
<protein>
    <submittedName>
        <fullName evidence="1">Uncharacterized protein</fullName>
    </submittedName>
</protein>
<sequence length="153" mass="16816">MKALSVSVPWPTAIERHGKRTENRPRWARHPHLIAQARRMVGQDLAIHSSGTYDRDGAEYIERLTGVLYRRQDVPSKAVTSVVTVTGLLLPGDPCPPGQERWYFGSLALVLDNVRVLPNPVAVSGSLGFWALTGDVLADVNTQLEALSHLRSA</sequence>
<dbReference type="RefSeq" id="WP_285520626.1">
    <property type="nucleotide sequence ID" value="NZ_JASNGB010000001.1"/>
</dbReference>
<name>A0ABT7JFZ4_9DEIO</name>